<dbReference type="Pfam" id="PF13847">
    <property type="entry name" value="Methyltransf_31"/>
    <property type="match status" value="1"/>
</dbReference>
<dbReference type="EMBL" id="MN740007">
    <property type="protein sequence ID" value="QHT83288.1"/>
    <property type="molecule type" value="Genomic_DNA"/>
</dbReference>
<dbReference type="SUPFAM" id="SSF53335">
    <property type="entry name" value="S-adenosyl-L-methionine-dependent methyltransferases"/>
    <property type="match status" value="1"/>
</dbReference>
<dbReference type="AlphaFoldDB" id="A0A6C0HRE8"/>
<proteinExistence type="predicted"/>
<dbReference type="InterPro" id="IPR029063">
    <property type="entry name" value="SAM-dependent_MTases_sf"/>
</dbReference>
<sequence length="397" mass="47050">MSLKINYKSNSSEMCKIGRKYDTDKSSQRNNVTNKRHCHPYTLFYDGLFKSKRNEKLKIAELGIGNSLLMWKEYFANAEIYGFDCNKKIINNFKKKNNITLSEINVKNKVSIIRAFEKLNILYDIIIEDTTHQFEDQINVIENTYEYLKPGGVLIIEDIFKSYNENDYISRLAPILNNFQDYYFVELDHKNRNSSGWNNDKLFVLIKNGEPIFKNLNKLTIITPSYRIDNLLEMAKSINFEYIEEWIIVYDGSKIIDNPHLFNSEKIKEYVYKCENGGISGNPQRNYALTKITNPNALLYYLDDDNIIHPNLYRLLNIIDNKMYTFDQYNRIKGNNVELRKIDTAMAIIPYNLSKNVKWILKRYDADGKYLEDCYEKNKDNHIYINNDLCYYNKLRQ</sequence>
<dbReference type="InterPro" id="IPR025714">
    <property type="entry name" value="Methyltranfer_dom"/>
</dbReference>
<evidence type="ECO:0000259" key="1">
    <source>
        <dbReference type="Pfam" id="PF13847"/>
    </source>
</evidence>
<dbReference type="Gene3D" id="3.40.50.150">
    <property type="entry name" value="Vaccinia Virus protein VP39"/>
    <property type="match status" value="1"/>
</dbReference>
<protein>
    <recommendedName>
        <fullName evidence="1">Methyltransferase domain-containing protein</fullName>
    </recommendedName>
</protein>
<evidence type="ECO:0000313" key="2">
    <source>
        <dbReference type="EMBL" id="QHT83288.1"/>
    </source>
</evidence>
<name>A0A6C0HRE8_9ZZZZ</name>
<feature type="domain" description="Methyltransferase" evidence="1">
    <location>
        <begin position="57"/>
        <end position="160"/>
    </location>
</feature>
<organism evidence="2">
    <name type="scientific">viral metagenome</name>
    <dbReference type="NCBI Taxonomy" id="1070528"/>
    <lineage>
        <taxon>unclassified sequences</taxon>
        <taxon>metagenomes</taxon>
        <taxon>organismal metagenomes</taxon>
    </lineage>
</organism>
<dbReference type="CDD" id="cd00761">
    <property type="entry name" value="Glyco_tranf_GTA_type"/>
    <property type="match status" value="1"/>
</dbReference>
<accession>A0A6C0HRE8</accession>
<reference evidence="2" key="1">
    <citation type="journal article" date="2020" name="Nature">
        <title>Giant virus diversity and host interactions through global metagenomics.</title>
        <authorList>
            <person name="Schulz F."/>
            <person name="Roux S."/>
            <person name="Paez-Espino D."/>
            <person name="Jungbluth S."/>
            <person name="Walsh D.A."/>
            <person name="Denef V.J."/>
            <person name="McMahon K.D."/>
            <person name="Konstantinidis K.T."/>
            <person name="Eloe-Fadrosh E.A."/>
            <person name="Kyrpides N.C."/>
            <person name="Woyke T."/>
        </authorList>
    </citation>
    <scope>NUCLEOTIDE SEQUENCE</scope>
    <source>
        <strain evidence="2">GVMAG-M-3300023184-167</strain>
    </source>
</reference>